<dbReference type="SUPFAM" id="SSF50249">
    <property type="entry name" value="Nucleic acid-binding proteins"/>
    <property type="match status" value="1"/>
</dbReference>
<dbReference type="GO" id="GO:0046872">
    <property type="term" value="F:metal ion binding"/>
    <property type="evidence" value="ECO:0007669"/>
    <property type="project" value="UniProtKB-KW"/>
</dbReference>
<proteinExistence type="inferred from homology"/>
<dbReference type="InterPro" id="IPR004364">
    <property type="entry name" value="Aa-tRNA-synt_II"/>
</dbReference>
<dbReference type="PANTHER" id="PTHR42918:SF15">
    <property type="entry name" value="LYSINE--TRNA LIGASE, CHLOROPLASTIC_MITOCHONDRIAL"/>
    <property type="match status" value="1"/>
</dbReference>
<dbReference type="Proteomes" id="UP001370490">
    <property type="component" value="Unassembled WGS sequence"/>
</dbReference>
<dbReference type="PANTHER" id="PTHR42918">
    <property type="entry name" value="LYSYL-TRNA SYNTHETASE"/>
    <property type="match status" value="1"/>
</dbReference>
<organism evidence="12 13">
    <name type="scientific">Dillenia turbinata</name>
    <dbReference type="NCBI Taxonomy" id="194707"/>
    <lineage>
        <taxon>Eukaryota</taxon>
        <taxon>Viridiplantae</taxon>
        <taxon>Streptophyta</taxon>
        <taxon>Embryophyta</taxon>
        <taxon>Tracheophyta</taxon>
        <taxon>Spermatophyta</taxon>
        <taxon>Magnoliopsida</taxon>
        <taxon>eudicotyledons</taxon>
        <taxon>Gunneridae</taxon>
        <taxon>Pentapetalae</taxon>
        <taxon>Dilleniales</taxon>
        <taxon>Dilleniaceae</taxon>
        <taxon>Dillenia</taxon>
    </lineage>
</organism>
<dbReference type="GO" id="GO:0004824">
    <property type="term" value="F:lysine-tRNA ligase activity"/>
    <property type="evidence" value="ECO:0007669"/>
    <property type="project" value="UniProtKB-EC"/>
</dbReference>
<reference evidence="12 13" key="1">
    <citation type="submission" date="2023-12" db="EMBL/GenBank/DDBJ databases">
        <title>A high-quality genome assembly for Dillenia turbinata (Dilleniales).</title>
        <authorList>
            <person name="Chanderbali A."/>
        </authorList>
    </citation>
    <scope>NUCLEOTIDE SEQUENCE [LARGE SCALE GENOMIC DNA]</scope>
    <source>
        <strain evidence="12">LSX21</strain>
        <tissue evidence="12">Leaf</tissue>
    </source>
</reference>
<dbReference type="InterPro" id="IPR006195">
    <property type="entry name" value="aa-tRNA-synth_II"/>
</dbReference>
<dbReference type="EMBL" id="JBAMMX010000020">
    <property type="protein sequence ID" value="KAK6920883.1"/>
    <property type="molecule type" value="Genomic_DNA"/>
</dbReference>
<feature type="domain" description="Aminoacyl-transfer RNA synthetases class-II family profile" evidence="11">
    <location>
        <begin position="256"/>
        <end position="607"/>
    </location>
</feature>
<keyword evidence="2" id="KW-0436">Ligase</keyword>
<keyword evidence="4" id="KW-0547">Nucleotide-binding</keyword>
<dbReference type="GO" id="GO:0005739">
    <property type="term" value="C:mitochondrion"/>
    <property type="evidence" value="ECO:0007669"/>
    <property type="project" value="TreeGrafter"/>
</dbReference>
<dbReference type="Pfam" id="PF01336">
    <property type="entry name" value="tRNA_anti-codon"/>
    <property type="match status" value="1"/>
</dbReference>
<dbReference type="CDD" id="cd00775">
    <property type="entry name" value="LysRS_core"/>
    <property type="match status" value="1"/>
</dbReference>
<keyword evidence="3" id="KW-0479">Metal-binding</keyword>
<comment type="catalytic activity">
    <reaction evidence="8 9">
        <text>tRNA(Lys) + L-lysine + ATP = L-lysyl-tRNA(Lys) + AMP + diphosphate</text>
        <dbReference type="Rhea" id="RHEA:20792"/>
        <dbReference type="Rhea" id="RHEA-COMP:9696"/>
        <dbReference type="Rhea" id="RHEA-COMP:9697"/>
        <dbReference type="ChEBI" id="CHEBI:30616"/>
        <dbReference type="ChEBI" id="CHEBI:32551"/>
        <dbReference type="ChEBI" id="CHEBI:33019"/>
        <dbReference type="ChEBI" id="CHEBI:78442"/>
        <dbReference type="ChEBI" id="CHEBI:78529"/>
        <dbReference type="ChEBI" id="CHEBI:456215"/>
        <dbReference type="EC" id="6.1.1.6"/>
    </reaction>
</comment>
<keyword evidence="6" id="KW-0030">Aminoacyl-tRNA synthetase</keyword>
<name>A0AAN8Z504_9MAGN</name>
<dbReference type="FunFam" id="3.30.930.10:FF:000067">
    <property type="entry name" value="Lysine--tRNA ligase"/>
    <property type="match status" value="1"/>
</dbReference>
<dbReference type="AlphaFoldDB" id="A0AAN8Z504"/>
<dbReference type="InterPro" id="IPR045864">
    <property type="entry name" value="aa-tRNA-synth_II/BPL/LPL"/>
</dbReference>
<dbReference type="InterPro" id="IPR012340">
    <property type="entry name" value="NA-bd_OB-fold"/>
</dbReference>
<evidence type="ECO:0000256" key="5">
    <source>
        <dbReference type="ARBA" id="ARBA00022840"/>
    </source>
</evidence>
<dbReference type="Gene3D" id="3.30.930.10">
    <property type="entry name" value="Bira Bifunctional Protein, Domain 2"/>
    <property type="match status" value="1"/>
</dbReference>
<evidence type="ECO:0000256" key="9">
    <source>
        <dbReference type="RuleBase" id="RU003748"/>
    </source>
</evidence>
<protein>
    <recommendedName>
        <fullName evidence="1 9">Lysine--tRNA ligase</fullName>
        <ecNumber evidence="1 9">6.1.1.6</ecNumber>
    </recommendedName>
    <alternativeName>
        <fullName evidence="7 9">Lysyl-tRNA synthetase</fullName>
    </alternativeName>
</protein>
<dbReference type="InterPro" id="IPR002313">
    <property type="entry name" value="Lys-tRNA-ligase_II"/>
</dbReference>
<dbReference type="NCBIfam" id="NF001756">
    <property type="entry name" value="PRK00484.1"/>
    <property type="match status" value="1"/>
</dbReference>
<dbReference type="HAMAP" id="MF_00252">
    <property type="entry name" value="Lys_tRNA_synth_class2"/>
    <property type="match status" value="1"/>
</dbReference>
<evidence type="ECO:0000256" key="8">
    <source>
        <dbReference type="ARBA" id="ARBA00048573"/>
    </source>
</evidence>
<evidence type="ECO:0000259" key="11">
    <source>
        <dbReference type="PROSITE" id="PS50862"/>
    </source>
</evidence>
<gene>
    <name evidence="12" type="ORF">RJ641_014561</name>
</gene>
<feature type="compositionally biased region" description="Low complexity" evidence="10">
    <location>
        <begin position="71"/>
        <end position="83"/>
    </location>
</feature>
<evidence type="ECO:0000313" key="12">
    <source>
        <dbReference type="EMBL" id="KAK6920883.1"/>
    </source>
</evidence>
<keyword evidence="5" id="KW-0067">ATP-binding</keyword>
<dbReference type="GO" id="GO:0000049">
    <property type="term" value="F:tRNA binding"/>
    <property type="evidence" value="ECO:0007669"/>
    <property type="project" value="TreeGrafter"/>
</dbReference>
<feature type="region of interest" description="Disordered" evidence="10">
    <location>
        <begin position="46"/>
        <end position="87"/>
    </location>
</feature>
<dbReference type="InterPro" id="IPR018149">
    <property type="entry name" value="Lys-tRNA-synth_II_C"/>
</dbReference>
<accession>A0AAN8Z504</accession>
<dbReference type="PRINTS" id="PR00982">
    <property type="entry name" value="TRNASYNTHLYS"/>
</dbReference>
<dbReference type="EC" id="6.1.1.6" evidence="1 9"/>
<dbReference type="Pfam" id="PF00152">
    <property type="entry name" value="tRNA-synt_2"/>
    <property type="match status" value="1"/>
</dbReference>
<comment type="caution">
    <text evidence="12">The sequence shown here is derived from an EMBL/GenBank/DDBJ whole genome shotgun (WGS) entry which is preliminary data.</text>
</comment>
<evidence type="ECO:0000256" key="10">
    <source>
        <dbReference type="SAM" id="MobiDB-lite"/>
    </source>
</evidence>
<dbReference type="GO" id="GO:0006430">
    <property type="term" value="P:lysyl-tRNA aminoacylation"/>
    <property type="evidence" value="ECO:0007669"/>
    <property type="project" value="InterPro"/>
</dbReference>
<dbReference type="CDD" id="cd04322">
    <property type="entry name" value="LysRS_N"/>
    <property type="match status" value="1"/>
</dbReference>
<dbReference type="GO" id="GO:0005524">
    <property type="term" value="F:ATP binding"/>
    <property type="evidence" value="ECO:0007669"/>
    <property type="project" value="UniProtKB-KW"/>
</dbReference>
<dbReference type="InterPro" id="IPR004365">
    <property type="entry name" value="NA-bd_OB_tRNA"/>
</dbReference>
<evidence type="ECO:0000256" key="6">
    <source>
        <dbReference type="ARBA" id="ARBA00023146"/>
    </source>
</evidence>
<feature type="compositionally biased region" description="Low complexity" evidence="10">
    <location>
        <begin position="46"/>
        <end position="60"/>
    </location>
</feature>
<dbReference type="InterPro" id="IPR044136">
    <property type="entry name" value="Lys-tRNA-ligase_II_N"/>
</dbReference>
<evidence type="ECO:0000256" key="2">
    <source>
        <dbReference type="ARBA" id="ARBA00022598"/>
    </source>
</evidence>
<evidence type="ECO:0000313" key="13">
    <source>
        <dbReference type="Proteomes" id="UP001370490"/>
    </source>
</evidence>
<dbReference type="GO" id="GO:0005829">
    <property type="term" value="C:cytosol"/>
    <property type="evidence" value="ECO:0007669"/>
    <property type="project" value="TreeGrafter"/>
</dbReference>
<dbReference type="PROSITE" id="PS50862">
    <property type="entry name" value="AA_TRNA_LIGASE_II"/>
    <property type="match status" value="1"/>
</dbReference>
<sequence>MEALKVSSRPLRHLLHMASAITPSTSFFIAPRRTLSPRFFLRCCSSSSSSTSSSSSSSSTATKVGGRNRRSSSTSASPASSSTSDRDAIRSIRLKKVEELRSKGLEPYAYKWERTHTADQLHGIYKNLGNGEESNSESDHVSIAGRIVARRAFGKLAFLTLRDDSGTIQLYCEKERLQDDQFEQLKIFVDIGDILGVTGSMKRTEKDTFYSSTTFRIPTKFFELRCSYMETGYINKLQSIDMYVDMIANPEVADTFRKRAKIVSEIRKTVESLGFVEVETPVLQGAAGGAEARPFITYHSSLGRNLFLRIATELHLKRMLVGGFEKVYEIGRIFRNEGISTRHNPEFTTIEMYEAYSDYQSMMNMAEEIVTRCALAVHGKLSINYQGTEICLERPWRRETMHNLVKEATGIDFNELGNDVETAKAIARKTLREDHESKEIASIEVCTSVGHVLNEVFEIAVEPKLLQPTFVLDYPIEISPLAKPHRRHAGLTERFELFICGRELGNAFSELTDPIDQRGRLEEQVRQHNKKRALTIKAEDHADENQKRSDDDSYEVTLDDDFLTALEYGMPPASGMGLGIDRLVMLLTDSGSIRDTGVAAVFGRGTPTCHDFPHPREAF</sequence>
<evidence type="ECO:0000256" key="7">
    <source>
        <dbReference type="ARBA" id="ARBA00030563"/>
    </source>
</evidence>
<evidence type="ECO:0000256" key="3">
    <source>
        <dbReference type="ARBA" id="ARBA00022723"/>
    </source>
</evidence>
<evidence type="ECO:0000256" key="1">
    <source>
        <dbReference type="ARBA" id="ARBA00013166"/>
    </source>
</evidence>
<evidence type="ECO:0000256" key="4">
    <source>
        <dbReference type="ARBA" id="ARBA00022741"/>
    </source>
</evidence>
<dbReference type="NCBIfam" id="TIGR00499">
    <property type="entry name" value="lysS_bact"/>
    <property type="match status" value="1"/>
</dbReference>
<dbReference type="Gene3D" id="2.40.50.140">
    <property type="entry name" value="Nucleic acid-binding proteins"/>
    <property type="match status" value="1"/>
</dbReference>
<dbReference type="SUPFAM" id="SSF55681">
    <property type="entry name" value="Class II aaRS and biotin synthetases"/>
    <property type="match status" value="1"/>
</dbReference>
<keyword evidence="13" id="KW-1185">Reference proteome</keyword>